<reference evidence="3 4" key="1">
    <citation type="submission" date="2021-05" db="EMBL/GenBank/DDBJ databases">
        <title>Novel species in genus Arthrobacter.</title>
        <authorList>
            <person name="Zhang G."/>
        </authorList>
    </citation>
    <scope>NUCLEOTIDE SEQUENCE [LARGE SCALE GENOMIC DNA]</scope>
    <source>
        <strain evidence="4">zg-ZUI227</strain>
    </source>
</reference>
<accession>A0A975M4J0</accession>
<dbReference type="PROSITE" id="PS51257">
    <property type="entry name" value="PROKAR_LIPOPROTEIN"/>
    <property type="match status" value="1"/>
</dbReference>
<evidence type="ECO:0000256" key="1">
    <source>
        <dbReference type="SAM" id="MobiDB-lite"/>
    </source>
</evidence>
<evidence type="ECO:0000313" key="3">
    <source>
        <dbReference type="EMBL" id="QWC09762.1"/>
    </source>
</evidence>
<evidence type="ECO:0000313" key="4">
    <source>
        <dbReference type="Proteomes" id="UP000676885"/>
    </source>
</evidence>
<feature type="chain" id="PRO_5037731685" description="Secreted protein" evidence="2">
    <location>
        <begin position="27"/>
        <end position="155"/>
    </location>
</feature>
<gene>
    <name evidence="3" type="ORF">KKR91_15055</name>
</gene>
<dbReference type="Proteomes" id="UP000676885">
    <property type="component" value="Chromosome"/>
</dbReference>
<feature type="signal peptide" evidence="2">
    <location>
        <begin position="1"/>
        <end position="26"/>
    </location>
</feature>
<name>A0A975M4J0_9MICC</name>
<dbReference type="AlphaFoldDB" id="A0A975M4J0"/>
<evidence type="ECO:0008006" key="5">
    <source>
        <dbReference type="Google" id="ProtNLM"/>
    </source>
</evidence>
<dbReference type="EMBL" id="CP076022">
    <property type="protein sequence ID" value="QWC09762.1"/>
    <property type="molecule type" value="Genomic_DNA"/>
</dbReference>
<sequence length="155" mass="16029">MGTRRRTALWAAAAAACWPLVSCSNACPAIGWINSVSIEVEGDAGAVQRLELCADGSCSTRTADAKSGFTPVDPPFPSASAADPSSDAGVDAGAADADTWEFFLDMGAPDSVTVRAWAASGEILAEQDFPLDWKRVGGSERCGGPVSTPPLRLRI</sequence>
<evidence type="ECO:0000256" key="2">
    <source>
        <dbReference type="SAM" id="SignalP"/>
    </source>
</evidence>
<proteinExistence type="predicted"/>
<keyword evidence="2" id="KW-0732">Signal</keyword>
<feature type="compositionally biased region" description="Low complexity" evidence="1">
    <location>
        <begin position="78"/>
        <end position="92"/>
    </location>
</feature>
<protein>
    <recommendedName>
        <fullName evidence="5">Secreted protein</fullName>
    </recommendedName>
</protein>
<dbReference type="KEGG" id="ajg:KKR91_15055"/>
<dbReference type="RefSeq" id="WP_210227605.1">
    <property type="nucleotide sequence ID" value="NZ_CP076022.1"/>
</dbReference>
<feature type="region of interest" description="Disordered" evidence="1">
    <location>
        <begin position="65"/>
        <end position="92"/>
    </location>
</feature>
<keyword evidence="4" id="KW-1185">Reference proteome</keyword>
<organism evidence="3 4">
    <name type="scientific">Arthrobacter jiangjiafuii</name>
    <dbReference type="NCBI Taxonomy" id="2817475"/>
    <lineage>
        <taxon>Bacteria</taxon>
        <taxon>Bacillati</taxon>
        <taxon>Actinomycetota</taxon>
        <taxon>Actinomycetes</taxon>
        <taxon>Micrococcales</taxon>
        <taxon>Micrococcaceae</taxon>
        <taxon>Arthrobacter</taxon>
    </lineage>
</organism>